<proteinExistence type="predicted"/>
<comment type="caution">
    <text evidence="2">The sequence shown here is derived from an EMBL/GenBank/DDBJ whole genome shotgun (WGS) entry which is preliminary data.</text>
</comment>
<reference evidence="2" key="1">
    <citation type="journal article" date="2021" name="Nat. Commun.">
        <title>Genetic determinants of endophytism in the Arabidopsis root mycobiome.</title>
        <authorList>
            <person name="Mesny F."/>
            <person name="Miyauchi S."/>
            <person name="Thiergart T."/>
            <person name="Pickel B."/>
            <person name="Atanasova L."/>
            <person name="Karlsson M."/>
            <person name="Huettel B."/>
            <person name="Barry K.W."/>
            <person name="Haridas S."/>
            <person name="Chen C."/>
            <person name="Bauer D."/>
            <person name="Andreopoulos W."/>
            <person name="Pangilinan J."/>
            <person name="LaButti K."/>
            <person name="Riley R."/>
            <person name="Lipzen A."/>
            <person name="Clum A."/>
            <person name="Drula E."/>
            <person name="Henrissat B."/>
            <person name="Kohler A."/>
            <person name="Grigoriev I.V."/>
            <person name="Martin F.M."/>
            <person name="Hacquard S."/>
        </authorList>
    </citation>
    <scope>NUCLEOTIDE SEQUENCE</scope>
    <source>
        <strain evidence="2">MPI-CAGE-AT-0021</strain>
    </source>
</reference>
<name>A0A9P9ILJ0_9HYPO</name>
<organism evidence="2 3">
    <name type="scientific">Dactylonectria estremocensis</name>
    <dbReference type="NCBI Taxonomy" id="1079267"/>
    <lineage>
        <taxon>Eukaryota</taxon>
        <taxon>Fungi</taxon>
        <taxon>Dikarya</taxon>
        <taxon>Ascomycota</taxon>
        <taxon>Pezizomycotina</taxon>
        <taxon>Sordariomycetes</taxon>
        <taxon>Hypocreomycetidae</taxon>
        <taxon>Hypocreales</taxon>
        <taxon>Nectriaceae</taxon>
        <taxon>Dactylonectria</taxon>
    </lineage>
</organism>
<feature type="domain" description="Heterokaryon incompatibility" evidence="1">
    <location>
        <begin position="189"/>
        <end position="345"/>
    </location>
</feature>
<dbReference type="InterPro" id="IPR010730">
    <property type="entry name" value="HET"/>
</dbReference>
<keyword evidence="3" id="KW-1185">Reference proteome</keyword>
<gene>
    <name evidence="2" type="ORF">B0J13DRAFT_565705</name>
</gene>
<evidence type="ECO:0000313" key="2">
    <source>
        <dbReference type="EMBL" id="KAH7124832.1"/>
    </source>
</evidence>
<dbReference type="EMBL" id="JAGMUU010000024">
    <property type="protein sequence ID" value="KAH7124832.1"/>
    <property type="molecule type" value="Genomic_DNA"/>
</dbReference>
<evidence type="ECO:0000259" key="1">
    <source>
        <dbReference type="Pfam" id="PF06985"/>
    </source>
</evidence>
<dbReference type="PANTHER" id="PTHR33112">
    <property type="entry name" value="DOMAIN PROTEIN, PUTATIVE-RELATED"/>
    <property type="match status" value="1"/>
</dbReference>
<dbReference type="Proteomes" id="UP000717696">
    <property type="component" value="Unassembled WGS sequence"/>
</dbReference>
<protein>
    <submittedName>
        <fullName evidence="2">Heterokaryon incompatibility protein-domain-containing protein</fullName>
    </submittedName>
</protein>
<dbReference type="AlphaFoldDB" id="A0A9P9ILJ0"/>
<dbReference type="Pfam" id="PF06985">
    <property type="entry name" value="HET"/>
    <property type="match status" value="1"/>
</dbReference>
<evidence type="ECO:0000313" key="3">
    <source>
        <dbReference type="Proteomes" id="UP000717696"/>
    </source>
</evidence>
<sequence length="713" mass="79877">MLCDPCCRMVEELLDQDRSNLDDNPTRSMQYQAAAELEGRCVVCQRLFEQLQSHLIYRHVFCLASGLGNVGVTLVIEAMPKSGRDWGSPRTTGNPAFCIEPWRASSSFGPGAAVLTAERPDMLVVPESTGDPRCLSLASTWLELCVKNHAKCNERYEAGYRPPRLLRLNEGSVCLVSGSDLPPHIPIRYAALSYCWGELPTFLRLSNTNEPELRRGVPLDELPPLMRDVFEAARGLSLEYVWIDCLCIQQDGAGSEADWEVHVQEMRSVYQNCFVNIAAASAPCPGERLFQRRTPHEVLQASFKLSGRGSDGCSQDRLFTVRHHSRLEQQLSKETLSKRGWVLQERMMSPRCLSFGKKQIFWECSITTACEAFPQGYEANGQLDVFDVVPLGSIRDDDAENLEPTGREKISVGLDLARHGIIENYTDKSLSMPAKDKLVAIAAIMEAFNTVQGVPRDDYICGFLRRDLPQSMYWCMPKQRCEYDVKIIGTSEYRAPSWSWAANDYPCTFFHYGVEPFLHTSLLDAHWSLVDPQNPYGRVSAAKVVLRTRLLTVNRPATESPEASDMNRAGVYDLGIEHPDYSWPAMDSEGGGWSSTYMNELSSCCVTLESGGSYNVHLGFDDGHTGFGDAAASRRYPVHLLPLSCYITNRLDGKGDWLVKGLVVRTLDEGKFGMDMYVRVGTFSMWPADGLQRSEQWTEALWSCLPPQTITLL</sequence>
<dbReference type="PANTHER" id="PTHR33112:SF10">
    <property type="entry name" value="TOL"/>
    <property type="match status" value="1"/>
</dbReference>
<dbReference type="OrthoDB" id="1862401at2759"/>
<accession>A0A9P9ILJ0</accession>